<organism evidence="2">
    <name type="scientific">Brassica cretica</name>
    <name type="common">Mustard</name>
    <dbReference type="NCBI Taxonomy" id="69181"/>
    <lineage>
        <taxon>Eukaryota</taxon>
        <taxon>Viridiplantae</taxon>
        <taxon>Streptophyta</taxon>
        <taxon>Embryophyta</taxon>
        <taxon>Tracheophyta</taxon>
        <taxon>Spermatophyta</taxon>
        <taxon>Magnoliopsida</taxon>
        <taxon>eudicotyledons</taxon>
        <taxon>Gunneridae</taxon>
        <taxon>Pentapetalae</taxon>
        <taxon>rosids</taxon>
        <taxon>malvids</taxon>
        <taxon>Brassicales</taxon>
        <taxon>Brassicaceae</taxon>
        <taxon>Brassiceae</taxon>
        <taxon>Brassica</taxon>
    </lineage>
</organism>
<dbReference type="Pfam" id="PF25086">
    <property type="entry name" value="DUF7803"/>
    <property type="match status" value="1"/>
</dbReference>
<reference evidence="2" key="1">
    <citation type="submission" date="2019-12" db="EMBL/GenBank/DDBJ databases">
        <title>Genome sequencing and annotation of Brassica cretica.</title>
        <authorList>
            <person name="Studholme D.J."/>
            <person name="Sarris P.F."/>
        </authorList>
    </citation>
    <scope>NUCLEOTIDE SEQUENCE</scope>
    <source>
        <strain evidence="2">PFS-102/07</strain>
        <tissue evidence="2">Leaf</tissue>
    </source>
</reference>
<name>A0A8S9I219_BRACR</name>
<evidence type="ECO:0000313" key="2">
    <source>
        <dbReference type="EMBL" id="KAF2563620.1"/>
    </source>
</evidence>
<feature type="domain" description="DUF7803" evidence="1">
    <location>
        <begin position="17"/>
        <end position="77"/>
    </location>
</feature>
<dbReference type="AlphaFoldDB" id="A0A8S9I219"/>
<sequence length="93" mass="10947">MGFCGIYSYNDLYIGLRIEPFCQDELALYRQCAENRDKVLRVRLQESEHKLGMSMPIDLAKERITQLEAKATSLERYSFSTLQRYSFRLKISV</sequence>
<accession>A0A8S9I219</accession>
<dbReference type="InterPro" id="IPR056705">
    <property type="entry name" value="DUF7803"/>
</dbReference>
<dbReference type="PANTHER" id="PTHR36047">
    <property type="entry name" value="OS01G0191000 PROTEIN"/>
    <property type="match status" value="1"/>
</dbReference>
<gene>
    <name evidence="2" type="ORF">F2Q70_00016987</name>
</gene>
<comment type="caution">
    <text evidence="2">The sequence shown here is derived from an EMBL/GenBank/DDBJ whole genome shotgun (WGS) entry which is preliminary data.</text>
</comment>
<dbReference type="PANTHER" id="PTHR36047:SF1">
    <property type="entry name" value="OS01G0191000 PROTEIN"/>
    <property type="match status" value="1"/>
</dbReference>
<proteinExistence type="predicted"/>
<feature type="non-terminal residue" evidence="2">
    <location>
        <position position="1"/>
    </location>
</feature>
<dbReference type="EMBL" id="QGKY02001250">
    <property type="protein sequence ID" value="KAF2563620.1"/>
    <property type="molecule type" value="Genomic_DNA"/>
</dbReference>
<evidence type="ECO:0000259" key="1">
    <source>
        <dbReference type="Pfam" id="PF25086"/>
    </source>
</evidence>
<protein>
    <recommendedName>
        <fullName evidence="1">DUF7803 domain-containing protein</fullName>
    </recommendedName>
</protein>